<dbReference type="GO" id="GO:0030286">
    <property type="term" value="C:dynein complex"/>
    <property type="evidence" value="ECO:0007669"/>
    <property type="project" value="UniProtKB-KW"/>
</dbReference>
<dbReference type="InterPro" id="IPR041658">
    <property type="entry name" value="AAA_lid_11"/>
</dbReference>
<evidence type="ECO:0000256" key="2">
    <source>
        <dbReference type="ARBA" id="ARBA00008887"/>
    </source>
</evidence>
<dbReference type="Gene3D" id="3.20.180.20">
    <property type="entry name" value="Dynein heavy chain, N-terminal domain 2"/>
    <property type="match status" value="1"/>
</dbReference>
<dbReference type="FunFam" id="1.20.920.30:FF:000005">
    <property type="entry name" value="Dynein, axonemal, heavy chain 2"/>
    <property type="match status" value="1"/>
</dbReference>
<dbReference type="FunFam" id="1.20.1270.280:FF:000001">
    <property type="entry name" value="dynein heavy chain 7, axonemal"/>
    <property type="match status" value="1"/>
</dbReference>
<dbReference type="InterPro" id="IPR024317">
    <property type="entry name" value="Dynein_heavy_chain_D4_dom"/>
</dbReference>
<dbReference type="SMART" id="SM00382">
    <property type="entry name" value="AAA"/>
    <property type="match status" value="3"/>
</dbReference>
<keyword evidence="9" id="KW-0969">Cilium</keyword>
<feature type="transmembrane region" description="Helical" evidence="15">
    <location>
        <begin position="234"/>
        <end position="256"/>
    </location>
</feature>
<dbReference type="InterPro" id="IPR041228">
    <property type="entry name" value="Dynein_C"/>
</dbReference>
<evidence type="ECO:0000256" key="15">
    <source>
        <dbReference type="SAM" id="Phobius"/>
    </source>
</evidence>
<keyword evidence="12" id="KW-0966">Cell projection</keyword>
<dbReference type="Gene3D" id="1.10.472.130">
    <property type="match status" value="1"/>
</dbReference>
<dbReference type="Gene3D" id="1.20.920.20">
    <property type="match status" value="1"/>
</dbReference>
<dbReference type="PANTHER" id="PTHR22878">
    <property type="entry name" value="DYNEIN HEAVY CHAIN 6, AXONEMAL-LIKE-RELATED"/>
    <property type="match status" value="1"/>
</dbReference>
<evidence type="ECO:0000256" key="9">
    <source>
        <dbReference type="ARBA" id="ARBA00023069"/>
    </source>
</evidence>
<dbReference type="Gene3D" id="3.40.50.300">
    <property type="entry name" value="P-loop containing nucleotide triphosphate hydrolases"/>
    <property type="match status" value="5"/>
</dbReference>
<evidence type="ECO:0000256" key="11">
    <source>
        <dbReference type="ARBA" id="ARBA00023212"/>
    </source>
</evidence>
<keyword evidence="15" id="KW-1133">Transmembrane helix</keyword>
<dbReference type="GO" id="GO:0005930">
    <property type="term" value="C:axoneme"/>
    <property type="evidence" value="ECO:0007669"/>
    <property type="project" value="UniProtKB-SubCell"/>
</dbReference>
<sequence length="4232" mass="478103">MKRRDPDKASPKLPPLVGRKPSLSRSKSSSLRETNRYLRRGTSLTDLKAYTQNFGSCWMMQALSGGRESGVFVRPRGYKSVVMRSNFEGDERPKKIRKTVKWRPGARRPGDDSLESCLSNRGLRWLEHAAFEKASRLPLEIFDDTSFWMRTPHEWNEFIRTMGGRPLAGRYLFKEEGKIGVFRDCYVYSFDETTGKANISWKDSATSSDGKQALSPMFLCGGGFKGIDAGCYSAVLAFLPAAVVAMLTLAVCGRYAESQIRLRLLIEEDSLAGTSPQVYHDLSWMQRILSFSLPSSVGDYSYQLADCVDAMVVEVQKNYSNEMKRMMLTRSMVTTAATVDLLRDIAWPPKRRKDVPSVGYSPLVPWREYRSVKHQVLTFSGVSLRSRAEVVSALHSTILLCDDLASIRSPLLVDEEALSRSLTLEQFNSIHDLHIAQMAYVRDLWLPAVKVAVVKDLMSAGMSRYDFNETNFIRYLQSPLRRVLLLVQFLLSEALKGIYVEAVEKFAAFFEARTPGEYAVDDSVGECGALFVTEVVVSQREVVKEAPPAAEEEGKPAEERKPEIEYVPCFAFTRSPAEFAEVAEEIYNKSIVAVDNLSSVERLLFPNMMRDGELSKGFRDDDQWVKEGRSRVRASILVHEKWLDEYLRSFTDLEDVLTIDVEAELEEYRTLEEQVSANEVKKIVAAKLRRREEVLMRLPACSVRIGMFEIGFGEIAQGIAEKLLAVAEGVLRIEGDKLKEKMMAEIQPKYDEIFDKLACEIPDIETVSEMTEFLTHLPAEVAKIEGEVGECVEMYEAVGTFGTIYELDKDTLDMRWITYGRPGEIVSRVMKLSEKLSADREKFCEEQASSQDTFEGLIDNLEEEVTSFSMHDKLGDVEKVSGLLEDLQGRLEAAVDQARLFNSREALFNRDTTDYSRIGKICRDFEPYVNLWRTAFNWHKNKIVWRKGPFGDVDARHCEGEVNGGIKLMYKTIRKLKEDASLQSICSIAEQVRKELEDFKPYVPVVVGLRNGGMRDRHWEMISEKIGCTVGPEMEPFTLEALLERGIDKFSEEIAEVGDRAGKEWALEKQLEAMKAEWEGIYFDVKEEYRNTGTYILKGSDEALNLLDEHIVTVQAMQFSLYKKVFEEDIDSWAERLMRVSETLDEWLKLQRAWMYLQPIFDSEDIVKQLPSESKRFRNVDQKWRKTMADAHQNSKVVEICASEGLLEKFREANVILETVQKGLEDYLESKRALFARFYFLANEELLEILSQTKDPTRVQPFLNKVFEAMSKLTFEGDNEITQMHSAEGEIIDYVTPVLTRGINVESWMSDVEKEMREAVREVLFRAVISYEESPRSQWVLDHAAQAVLNGSQVHWTAEVEDAIQENRVEEYHAQCQKQLLDLVALIRRGLSKAQRTAIGALIVIDVHAKDVVQKLHAEGVSECSAFEWISQLRYYWEEDDTGRENMWVKCVRTEFPYGYEYLGNTMRLVITPLTDMCYMTLMGAQSLNLGGAPAGPAGTGKTETTKDLAKALAKQCVVFNCSPEMDYLMVGKFFKGLAYSGAWCCFDEFNRIYIEVLSVIAQQLLVLFGAKASLASYSQTKELEFEGSMIVMKPTFNVFITMNPGYAGRTELPDNLAALFRPMAMMVPDYALIAEIMLYAYGFEAAREYARKMVGTFKLSSEQLSAQDHYDYGMRAVKSTIDACGLLKRTLGDQLGEDQIVLRALRDVNVPKFLQDDLPLFENIISDLFPTTERPKVDYGNLSAALDEVFKKNNVQGTEWFVVKVVQLLDTLKVRHGMMLVGPTGAGKTTNYRMLQQTMTKLKKDGDAGYECVQTHILNPKAITQAQLYGAFDEVTHEWSDGIASELLRRAVNDNKAGSPDNQWVIFDGPVDALWIESMNTVLDDNKKLCLTSGEIISLTPEVRMIFEVEDLAVASPATVSRCGMVFMEPTALGLEPLVECWIERLPNNFTDDIKQHLRRWTRNFCLPAITFVRRNTKEIASTVDNNLLRSFFRLMDCFFEKYEMKEGRKVTPADVSKLGSDYLQDIFLFCAVWSIGASCDADSRPKFSRWFIGHGEDMGFDRTLLRMNTSGCVYEMCCAPFEVEDSQVPGYKWTKWLDTVPHFEIPRNAAYDAIVVPTIDSIQLTHVMGKLVTAGNHVLIFGNTGTGKSIHTAQWLQKEAPETYQSVFVNFSAQTHVNQLQDLIDSKTEKRRRGVFGPPAGKQLVIFVDDLNMPQKEYYGAQPPIELLRQWHDHGGWYDRKELTFQAIIDTTYITAMGPPGGGRTFITERLKRHHNMICAIDMQRSSVETIFKTIVEYFLARFEEPIRALKDPLVSAAYDIFEMVHRELLPTPAKSHYTFNLRDIWKVFQGICSLSPKNVSEVVVVIRCWCHENTRVYGDRLINDEDRAWFNSQCRKRIPLFKGPTEEEVYDKPSLVFGDFLSTGDEKYYVEVEDLSKIQATMETYLDDYNNSSTHQMPLVMFFNACEHVARICRVIRQPSGNALLLGVGGSGRQSLSRLASFISDFECFQIEVAKGYGMNEFRDDLRKCLLVSGCDNKPQMFLFCDTQIVNEQMVEAINNVLNSGDVPNLAVIGAHEEYMGRMSLSAHLILLESKAWMVVHWGGAKQKEEDHRIGDRYKLEDMDAISQTCRAACTQAGLQPTKTNLFNTYLTRVKRNIHVVLAFSPVGDAFRTRLRMFPSLVNCCTIDWFAEWPADALYSVAKQQLIADDTKLPNTEGVLVTFRVVHQSVEAASLRFKAELKRHCYVTPTSYLTLISNFKKILGDKRLEVETLRQRFQSGLDKLSEAGQAVAVMETELVAMQPVLEKTSKEVAEMMVVITEDKAKAAVTKEAVAKQEKEATAQAAVAQEIKDDAQKDLDEALPALEVAVQCLKSLKLSHIQEVKALANPPGGVKLTLEAICIMFEVKPTMKNDPERPGKKIADYWESAKSQVLSDPKGLLEKLFAYDKDNIPDKVISNIEPYINREDFDPAAIKKASVACESSVDRGGVQALCMWARAMFKYHHVARSVEPKRQKLMAAEEELSVTMSQLEAARAELKGVEDKLAKLEKDYNDAVSKQEQLKHDMEQCAVKLERANKLIGGLGGEKDRWTSNVKSLSEKYELLPGDALIAAGMVSYAGPFVASYRTGFEHEWMETCEKEGVEYSPGCRMLEVLGEPVKIQQWVVCSLPQDTLSVENAIIIDTSRRWPLMIDPQRQANKFIKNLGKQQSEAGIETCKLSDPNFLRTLELGIQFGKWILLENVGEELDPALEPILLQQKIKDGSGYVIKLGDKTVTYAESFRLFITTTLPNPHYSPETSVKVTLLNFAITMDGLVDQMLGIVVAKEAPELEEKKAKLLKDNADMAKQLKSIEDEILRLLASSEGDILEDETLINTLAVSKETSAVINTKVEEAKVTEKEIDEARTSYRPVAFRSSLIFFCIVELITIDPMYQFSLQWYQNLLSMGIDNAPKSEVLNERLNILNDFLTYSVYQNVCRALFEAHKLLFSFSLCLKILQGNNEIDEAELGFLLTGPRGKAEGPAEPPAEWIGPTEWNEILTLSTLPAFKGLADTVAANIDGFRCIYDDPEAHKCPLPAGLDEALDSLQKMLILRTIRPGKITNAVVEYVTEKLGRKFVEPPTFDIALSYGDSTCLTPLIFVLSAGSDPVADMLTFAEEKHMSNRLESISLGQGQGPKASRMIEHSTKSGGWVLLQNCHLAISWMPQLEQICEQLSGEDVNPTFRLWLTSMPSKAFPPLLLQNGVKMTNEPPKGLRANLLRSYAGLDDKTLNDCSKPEVFQPLLFGFCFFHAVVQERRKFGPIGWNIPYGFTMEDLMVCRRQLKLFIDDYDEIPYKVLNYLGAAINYGGRVTDDKDKRLIECILRTFICPGVVERRGSGGYKYSASGLYYCPDGSTQEAFMDYIKSLPLEPSPEVFGMHENCSIAFAKQESAELLAGILSMAPQTGSGASGQSTADVMSGVAEEVLSKVPPLFDMLAVEEAYPPLYEESMNTVLRQEVLRYNRLLNEIRSTVPELQKALKGLVVMSESLEKMGNAFLTNQVPEAWSDRGFLSLKPLSSWVSDLIDRVAFMEKWVRSGVPPAFWISGLFFPQAFLTGTLQNFSRAKKVAIDRLAFDFTILDDREVGQITERASEGVYVYGIFLEGCRWDSTTHLLAESLPKELFCELPPIHFLPVVDREQPKSILQCPIYKVVSRRGTLLTTGHSTNFVLYIDIPSDREEDIWVRAGAAGFLALKT</sequence>
<keyword evidence="7" id="KW-0243">Dynein</keyword>
<keyword evidence="3" id="KW-0963">Cytoplasm</keyword>
<evidence type="ECO:0000313" key="18">
    <source>
        <dbReference type="Proteomes" id="UP000572268"/>
    </source>
</evidence>
<dbReference type="Gene3D" id="1.10.287.2620">
    <property type="match status" value="1"/>
</dbReference>
<comment type="subcellular location">
    <subcellularLocation>
        <location evidence="1">Cytoplasm</location>
        <location evidence="1">Cytoskeleton</location>
        <location evidence="1">Cilium axoneme</location>
    </subcellularLocation>
</comment>
<dbReference type="Pfam" id="PF12781">
    <property type="entry name" value="AAA_9"/>
    <property type="match status" value="1"/>
</dbReference>
<accession>A0A7J6LCK9</accession>
<evidence type="ECO:0000256" key="12">
    <source>
        <dbReference type="ARBA" id="ARBA00023273"/>
    </source>
</evidence>
<evidence type="ECO:0000256" key="3">
    <source>
        <dbReference type="ARBA" id="ARBA00022490"/>
    </source>
</evidence>
<protein>
    <submittedName>
        <fullName evidence="17">Dynein heavy chain 1, axonemal</fullName>
    </submittedName>
</protein>
<feature type="domain" description="AAA+ ATPase" evidence="16">
    <location>
        <begin position="2136"/>
        <end position="2284"/>
    </location>
</feature>
<dbReference type="InterPro" id="IPR013602">
    <property type="entry name" value="Dynein_heavy_linker"/>
</dbReference>
<dbReference type="Pfam" id="PF17857">
    <property type="entry name" value="AAA_lid_1"/>
    <property type="match status" value="1"/>
</dbReference>
<dbReference type="InterPro" id="IPR042219">
    <property type="entry name" value="AAA_lid_11_sf"/>
</dbReference>
<dbReference type="FunFam" id="1.10.8.710:FF:000001">
    <property type="entry name" value="Dynein axonemal heavy chain 2"/>
    <property type="match status" value="1"/>
</dbReference>
<dbReference type="InterPro" id="IPR024743">
    <property type="entry name" value="Dynein_HC_stalk"/>
</dbReference>
<name>A0A7J6LCK9_PEROL</name>
<dbReference type="InterPro" id="IPR042222">
    <property type="entry name" value="Dynein_2_N"/>
</dbReference>
<dbReference type="FunFam" id="1.10.287.2620:FF:000002">
    <property type="entry name" value="Dynein heavy chain 2, axonemal"/>
    <property type="match status" value="1"/>
</dbReference>
<dbReference type="Gene3D" id="6.10.140.1060">
    <property type="match status" value="1"/>
</dbReference>
<evidence type="ECO:0000256" key="4">
    <source>
        <dbReference type="ARBA" id="ARBA00022701"/>
    </source>
</evidence>
<dbReference type="FunFam" id="1.20.140.100:FF:000004">
    <property type="entry name" value="Dynein axonemal heavy chain 6"/>
    <property type="match status" value="1"/>
</dbReference>
<dbReference type="InterPro" id="IPR043160">
    <property type="entry name" value="Dynein_C_barrel"/>
</dbReference>
<dbReference type="Pfam" id="PF03028">
    <property type="entry name" value="Dynein_heavy"/>
    <property type="match status" value="1"/>
</dbReference>
<feature type="compositionally biased region" description="Low complexity" evidence="14">
    <location>
        <begin position="19"/>
        <end position="32"/>
    </location>
</feature>
<dbReference type="GO" id="GO:0005524">
    <property type="term" value="F:ATP binding"/>
    <property type="evidence" value="ECO:0007669"/>
    <property type="project" value="UniProtKB-KW"/>
</dbReference>
<keyword evidence="15" id="KW-0812">Transmembrane</keyword>
<dbReference type="InterPro" id="IPR043157">
    <property type="entry name" value="Dynein_AAA1S"/>
</dbReference>
<feature type="compositionally biased region" description="Basic and acidic residues" evidence="14">
    <location>
        <begin position="1"/>
        <end position="10"/>
    </location>
</feature>
<dbReference type="Pfam" id="PF18198">
    <property type="entry name" value="AAA_lid_11"/>
    <property type="match status" value="1"/>
</dbReference>
<dbReference type="FunFam" id="1.10.8.1220:FF:000001">
    <property type="entry name" value="Dynein axonemal heavy chain 5"/>
    <property type="match status" value="1"/>
</dbReference>
<evidence type="ECO:0000256" key="7">
    <source>
        <dbReference type="ARBA" id="ARBA00023017"/>
    </source>
</evidence>
<evidence type="ECO:0000259" key="16">
    <source>
        <dbReference type="SMART" id="SM00382"/>
    </source>
</evidence>
<proteinExistence type="inferred from homology"/>
<dbReference type="GO" id="GO:0007018">
    <property type="term" value="P:microtubule-based movement"/>
    <property type="evidence" value="ECO:0007669"/>
    <property type="project" value="InterPro"/>
</dbReference>
<dbReference type="Pfam" id="PF18199">
    <property type="entry name" value="Dynein_C"/>
    <property type="match status" value="1"/>
</dbReference>
<evidence type="ECO:0000313" key="17">
    <source>
        <dbReference type="EMBL" id="KAF4656974.1"/>
    </source>
</evidence>
<dbReference type="GO" id="GO:0051959">
    <property type="term" value="F:dynein light intermediate chain binding"/>
    <property type="evidence" value="ECO:0007669"/>
    <property type="project" value="InterPro"/>
</dbReference>
<dbReference type="GO" id="GO:0005874">
    <property type="term" value="C:microtubule"/>
    <property type="evidence" value="ECO:0007669"/>
    <property type="project" value="UniProtKB-KW"/>
</dbReference>
<dbReference type="InterPro" id="IPR042228">
    <property type="entry name" value="Dynein_linker_3"/>
</dbReference>
<keyword evidence="6" id="KW-0067">ATP-binding</keyword>
<dbReference type="FunFam" id="3.40.50.300:FF:000063">
    <property type="entry name" value="dynein heavy chain 6, axonemal"/>
    <property type="match status" value="1"/>
</dbReference>
<feature type="domain" description="AAA+ ATPase" evidence="16">
    <location>
        <begin position="1488"/>
        <end position="1632"/>
    </location>
</feature>
<dbReference type="FunFam" id="3.20.180.20:FF:000003">
    <property type="entry name" value="Dynein heavy chain 12, axonemal"/>
    <property type="match status" value="1"/>
</dbReference>
<organism evidence="17 18">
    <name type="scientific">Perkinsus olseni</name>
    <name type="common">Perkinsus atlanticus</name>
    <dbReference type="NCBI Taxonomy" id="32597"/>
    <lineage>
        <taxon>Eukaryota</taxon>
        <taxon>Sar</taxon>
        <taxon>Alveolata</taxon>
        <taxon>Perkinsozoa</taxon>
        <taxon>Perkinsea</taxon>
        <taxon>Perkinsida</taxon>
        <taxon>Perkinsidae</taxon>
        <taxon>Perkinsus</taxon>
    </lineage>
</organism>
<evidence type="ECO:0000256" key="5">
    <source>
        <dbReference type="ARBA" id="ARBA00022741"/>
    </source>
</evidence>
<keyword evidence="15" id="KW-0472">Membrane</keyword>
<dbReference type="FunFam" id="3.40.50.300:FF:000362">
    <property type="entry name" value="Dynein, axonemal, heavy chain 6"/>
    <property type="match status" value="1"/>
</dbReference>
<dbReference type="FunFam" id="1.20.58.1120:FF:000001">
    <property type="entry name" value="dynein heavy chain 2, axonemal"/>
    <property type="match status" value="1"/>
</dbReference>
<dbReference type="InterPro" id="IPR035699">
    <property type="entry name" value="AAA_6"/>
</dbReference>
<keyword evidence="5" id="KW-0547">Nucleotide-binding</keyword>
<evidence type="ECO:0000256" key="10">
    <source>
        <dbReference type="ARBA" id="ARBA00023175"/>
    </source>
</evidence>
<dbReference type="EMBL" id="JABANN010000547">
    <property type="protein sequence ID" value="KAF4656974.1"/>
    <property type="molecule type" value="Genomic_DNA"/>
</dbReference>
<dbReference type="Gene3D" id="1.10.8.710">
    <property type="match status" value="1"/>
</dbReference>
<dbReference type="GO" id="GO:0045505">
    <property type="term" value="F:dynein intermediate chain binding"/>
    <property type="evidence" value="ECO:0007669"/>
    <property type="project" value="InterPro"/>
</dbReference>
<dbReference type="Gene3D" id="1.10.8.720">
    <property type="entry name" value="Region D6 of dynein motor"/>
    <property type="match status" value="1"/>
</dbReference>
<dbReference type="Gene3D" id="1.10.8.1220">
    <property type="match status" value="1"/>
</dbReference>
<keyword evidence="8 13" id="KW-0175">Coiled coil</keyword>
<dbReference type="InterPro" id="IPR003593">
    <property type="entry name" value="AAA+_ATPase"/>
</dbReference>
<evidence type="ECO:0000256" key="6">
    <source>
        <dbReference type="ARBA" id="ARBA00022840"/>
    </source>
</evidence>
<keyword evidence="11" id="KW-0206">Cytoskeleton</keyword>
<gene>
    <name evidence="17" type="primary">DNAH1_2</name>
    <name evidence="17" type="ORF">FOL46_007606</name>
</gene>
<dbReference type="Pfam" id="PF17852">
    <property type="entry name" value="Dynein_AAA_lid"/>
    <property type="match status" value="1"/>
</dbReference>
<dbReference type="Pfam" id="PF12777">
    <property type="entry name" value="MT"/>
    <property type="match status" value="1"/>
</dbReference>
<dbReference type="FunFam" id="1.20.920.20:FF:000006">
    <property type="entry name" value="Dynein, axonemal, heavy chain 6"/>
    <property type="match status" value="1"/>
</dbReference>
<evidence type="ECO:0000256" key="14">
    <source>
        <dbReference type="SAM" id="MobiDB-lite"/>
    </source>
</evidence>
<comment type="caution">
    <text evidence="17">The sequence shown here is derived from an EMBL/GenBank/DDBJ whole genome shotgun (WGS) entry which is preliminary data.</text>
</comment>
<feature type="coiled-coil region" evidence="13">
    <location>
        <begin position="3019"/>
        <end position="3067"/>
    </location>
</feature>
<dbReference type="InterPro" id="IPR026983">
    <property type="entry name" value="DHC"/>
</dbReference>
<dbReference type="InterPro" id="IPR035706">
    <property type="entry name" value="AAA_9"/>
</dbReference>
<feature type="coiled-coil region" evidence="13">
    <location>
        <begin position="877"/>
        <end position="904"/>
    </location>
</feature>
<reference evidence="17 18" key="1">
    <citation type="submission" date="2020-04" db="EMBL/GenBank/DDBJ databases">
        <title>Perkinsus olseni comparative genomics.</title>
        <authorList>
            <person name="Bogema D.R."/>
        </authorList>
    </citation>
    <scope>NUCLEOTIDE SEQUENCE [LARGE SCALE GENOMIC DNA]</scope>
    <source>
        <strain evidence="17">ATCC PRA-31</strain>
    </source>
</reference>
<dbReference type="InterPro" id="IPR004273">
    <property type="entry name" value="Dynein_heavy_D6_P-loop"/>
</dbReference>
<dbReference type="Pfam" id="PF08393">
    <property type="entry name" value="DHC_N2"/>
    <property type="match status" value="1"/>
</dbReference>
<feature type="coiled-coil region" evidence="13">
    <location>
        <begin position="3328"/>
        <end position="3355"/>
    </location>
</feature>
<dbReference type="Gene3D" id="1.20.1270.280">
    <property type="match status" value="1"/>
</dbReference>
<dbReference type="InterPro" id="IPR041466">
    <property type="entry name" value="Dynein_AAA5_ext"/>
</dbReference>
<feature type="region of interest" description="Disordered" evidence="14">
    <location>
        <begin position="1"/>
        <end position="34"/>
    </location>
</feature>
<evidence type="ECO:0000256" key="8">
    <source>
        <dbReference type="ARBA" id="ARBA00023054"/>
    </source>
</evidence>
<dbReference type="PANTHER" id="PTHR22878:SF68">
    <property type="entry name" value="DYNEIN HEAVY CHAIN 6, AXONEMAL-LIKE"/>
    <property type="match status" value="1"/>
</dbReference>
<keyword evidence="4" id="KW-0493">Microtubule</keyword>
<dbReference type="InterPro" id="IPR027417">
    <property type="entry name" value="P-loop_NTPase"/>
</dbReference>
<dbReference type="Gene3D" id="1.20.920.30">
    <property type="match status" value="1"/>
</dbReference>
<dbReference type="Gene3D" id="1.20.58.1120">
    <property type="match status" value="1"/>
</dbReference>
<dbReference type="Pfam" id="PF12775">
    <property type="entry name" value="AAA_7"/>
    <property type="match status" value="1"/>
</dbReference>
<dbReference type="Gene3D" id="1.20.140.100">
    <property type="entry name" value="Dynein heavy chain, N-terminal domain 2"/>
    <property type="match status" value="1"/>
</dbReference>
<dbReference type="InterPro" id="IPR041589">
    <property type="entry name" value="DNAH3_AAA_lid_1"/>
</dbReference>
<keyword evidence="10" id="KW-0505">Motor protein</keyword>
<dbReference type="Pfam" id="PF12780">
    <property type="entry name" value="AAA_8"/>
    <property type="match status" value="2"/>
</dbReference>
<dbReference type="Gene3D" id="3.10.490.20">
    <property type="match status" value="1"/>
</dbReference>
<dbReference type="FunFam" id="3.40.50.300:FF:001145">
    <property type="entry name" value="Putative dynein heavy chain"/>
    <property type="match status" value="1"/>
</dbReference>
<evidence type="ECO:0000256" key="1">
    <source>
        <dbReference type="ARBA" id="ARBA00004430"/>
    </source>
</evidence>
<dbReference type="SUPFAM" id="SSF52540">
    <property type="entry name" value="P-loop containing nucleoside triphosphate hydrolases"/>
    <property type="match status" value="4"/>
</dbReference>
<dbReference type="FunFam" id="3.10.490.20:FF:000009">
    <property type="entry name" value="Dynein heavy chain 4"/>
    <property type="match status" value="1"/>
</dbReference>
<dbReference type="Proteomes" id="UP000572268">
    <property type="component" value="Unassembled WGS sequence"/>
</dbReference>
<comment type="similarity">
    <text evidence="2">Belongs to the dynein heavy chain family.</text>
</comment>
<dbReference type="Pfam" id="PF12774">
    <property type="entry name" value="AAA_6"/>
    <property type="match status" value="1"/>
</dbReference>
<feature type="domain" description="AAA+ ATPase" evidence="16">
    <location>
        <begin position="1775"/>
        <end position="1914"/>
    </location>
</feature>
<evidence type="ECO:0000256" key="13">
    <source>
        <dbReference type="SAM" id="Coils"/>
    </source>
</evidence>
<dbReference type="FunFam" id="1.10.8.720:FF:000001">
    <property type="entry name" value="dynein heavy chain 7, axonemal"/>
    <property type="match status" value="1"/>
</dbReference>
<dbReference type="GO" id="GO:0008569">
    <property type="term" value="F:minus-end-directed microtubule motor activity"/>
    <property type="evidence" value="ECO:0007669"/>
    <property type="project" value="InterPro"/>
</dbReference>